<reference evidence="3 4" key="1">
    <citation type="journal article" date="2019" name="BMC Genomics">
        <title>New insights from Opisthorchis felineus genome: update on genomics of the epidemiologically important liver flukes.</title>
        <authorList>
            <person name="Ershov N.I."/>
            <person name="Mordvinov V.A."/>
            <person name="Prokhortchouk E.B."/>
            <person name="Pakharukova M.Y."/>
            <person name="Gunbin K.V."/>
            <person name="Ustyantsev K."/>
            <person name="Genaev M.A."/>
            <person name="Blinov A.G."/>
            <person name="Mazur A."/>
            <person name="Boulygina E."/>
            <person name="Tsygankova S."/>
            <person name="Khrameeva E."/>
            <person name="Chekanov N."/>
            <person name="Fan G."/>
            <person name="Xiao A."/>
            <person name="Zhang H."/>
            <person name="Xu X."/>
            <person name="Yang H."/>
            <person name="Solovyev V."/>
            <person name="Lee S.M."/>
            <person name="Liu X."/>
            <person name="Afonnikov D.A."/>
            <person name="Skryabin K.G."/>
        </authorList>
    </citation>
    <scope>NUCLEOTIDE SEQUENCE [LARGE SCALE GENOMIC DNA]</scope>
    <source>
        <strain evidence="3">AK-0245</strain>
        <tissue evidence="3">Whole organism</tissue>
    </source>
</reference>
<dbReference type="PANTHER" id="PTHR23179:SF3">
    <property type="entry name" value="RHO GTPASE-ACTIVATING PROTEIN 20"/>
    <property type="match status" value="1"/>
</dbReference>
<comment type="caution">
    <text evidence="3">The sequence shown here is derived from an EMBL/GenBank/DDBJ whole genome shotgun (WGS) entry which is preliminary data.</text>
</comment>
<dbReference type="Pfam" id="PF00620">
    <property type="entry name" value="RhoGAP"/>
    <property type="match status" value="1"/>
</dbReference>
<feature type="compositionally biased region" description="Basic and acidic residues" evidence="1">
    <location>
        <begin position="538"/>
        <end position="547"/>
    </location>
</feature>
<dbReference type="PANTHER" id="PTHR23179">
    <property type="entry name" value="T-CELL ACTIVATION RHO GTPASE ACTIVATING PROTEIN-RELATED"/>
    <property type="match status" value="1"/>
</dbReference>
<evidence type="ECO:0000313" key="3">
    <source>
        <dbReference type="EMBL" id="TGZ70448.1"/>
    </source>
</evidence>
<dbReference type="STRING" id="147828.A0A4S2M8M9"/>
<dbReference type="Proteomes" id="UP000308267">
    <property type="component" value="Unassembled WGS sequence"/>
</dbReference>
<evidence type="ECO:0000256" key="1">
    <source>
        <dbReference type="SAM" id="MobiDB-lite"/>
    </source>
</evidence>
<feature type="compositionally biased region" description="Polar residues" evidence="1">
    <location>
        <begin position="521"/>
        <end position="536"/>
    </location>
</feature>
<sequence length="892" mass="96307">MSAPIVAGRPGTIITPFVSNKLLHNRTEMSCWQGVNHGMRSSTSKPSWFSSCSCSSSAMTVSSVCCYRNTSRKGTSTATDVAAGLTPKNGQIPPTDPDSGDDVCHIPQPVFSLFVYLAQQGGHVNDMFRRPGNITQMKQILHEFTSGNPVNWSEYNVYTVANVAKKLLLSIPDGLFGVRGEALLLSTASGSSCSTEVDELLDPVLSSRSVVAESHCSRLFPPGDQKTVTFADDLNPLGSVSSRLPRGSVIQLTQLSEVAERRIAVFLRVLESLPSSHRQFSILVFGLLHQLVMNATSSVARCSLSSLVDLSRSSGTLLPKREDTKDDDGLAVAEVPLLVLAEGVVKSVAGALFHTCCSSIHLVEQAAQVLRTLVLFFPAMGDSVTRFFVEAVANRLPPRKTLAADSGGSGRPVTSRSFCVLCPETGHTGHFGHHSDDKGGLRQCPLNLIHVASRLFCLSGWRTTPQQKSTLSPSTCLPPAKSSNLLPRLRCAPFSSKAQSSTICSSTERVSLITTVSSDITSPANASAHSTNNTEPSGRAEEEKPLETDGTLNTEKGLPSQGPDIIVERCAPTLRRNQSRYRSLRRRQMENLSRRAEWFLGPTVLPVVTLTPASGIPPDPLHRVGQLPPKEHDDFTNSREMVVTSTVSLLDLDDSIRRELKDSTQLGGCHAMSIQPPRLLFVASTGELEQQQDFDIQSRDSCLVQRKDSGRQRLLSVGCYLNPTPADSFVSVYSAPSAGLHRFDATGPAVSVPSVNHSLEYRSAVSAAQFPSIGSPSSQALDLQSQPATLFLHPRPPEALRVRQPRPLAEPPNYSTDTHILPAVVQSGSCFSLSTPQKLSPASHADPIPIGMPEHGGRPRSNSAWAALPLPTCARSYASPYPSYEEDRSHHR</sequence>
<feature type="region of interest" description="Disordered" evidence="1">
    <location>
        <begin position="835"/>
        <end position="864"/>
    </location>
</feature>
<dbReference type="OrthoDB" id="6283036at2759"/>
<feature type="domain" description="Rho-GAP" evidence="2">
    <location>
        <begin position="98"/>
        <end position="346"/>
    </location>
</feature>
<dbReference type="EMBL" id="SJOL01005358">
    <property type="protein sequence ID" value="TGZ70448.1"/>
    <property type="molecule type" value="Genomic_DNA"/>
</dbReference>
<keyword evidence="4" id="KW-1185">Reference proteome</keyword>
<evidence type="ECO:0000313" key="4">
    <source>
        <dbReference type="Proteomes" id="UP000308267"/>
    </source>
</evidence>
<dbReference type="Gene3D" id="1.10.555.10">
    <property type="entry name" value="Rho GTPase activation protein"/>
    <property type="match status" value="1"/>
</dbReference>
<dbReference type="AlphaFoldDB" id="A0A4S2M8M9"/>
<feature type="region of interest" description="Disordered" evidence="1">
    <location>
        <begin position="521"/>
        <end position="565"/>
    </location>
</feature>
<proteinExistence type="predicted"/>
<evidence type="ECO:0000259" key="2">
    <source>
        <dbReference type="PROSITE" id="PS50238"/>
    </source>
</evidence>
<dbReference type="SUPFAM" id="SSF48350">
    <property type="entry name" value="GTPase activation domain, GAP"/>
    <property type="match status" value="1"/>
</dbReference>
<protein>
    <recommendedName>
        <fullName evidence="2">Rho-GAP domain-containing protein</fullName>
    </recommendedName>
</protein>
<dbReference type="PROSITE" id="PS50238">
    <property type="entry name" value="RHOGAP"/>
    <property type="match status" value="1"/>
</dbReference>
<accession>A0A4S2M8M9</accession>
<gene>
    <name evidence="3" type="ORF">CRM22_003187</name>
</gene>
<dbReference type="InterPro" id="IPR008936">
    <property type="entry name" value="Rho_GTPase_activation_prot"/>
</dbReference>
<name>A0A4S2M8M9_OPIFE</name>
<dbReference type="GO" id="GO:0007165">
    <property type="term" value="P:signal transduction"/>
    <property type="evidence" value="ECO:0007669"/>
    <property type="project" value="InterPro"/>
</dbReference>
<dbReference type="SMART" id="SM00324">
    <property type="entry name" value="RhoGAP"/>
    <property type="match status" value="1"/>
</dbReference>
<dbReference type="GO" id="GO:0005096">
    <property type="term" value="F:GTPase activator activity"/>
    <property type="evidence" value="ECO:0007669"/>
    <property type="project" value="TreeGrafter"/>
</dbReference>
<dbReference type="InterPro" id="IPR000198">
    <property type="entry name" value="RhoGAP_dom"/>
</dbReference>
<organism evidence="3 4">
    <name type="scientific">Opisthorchis felineus</name>
    <dbReference type="NCBI Taxonomy" id="147828"/>
    <lineage>
        <taxon>Eukaryota</taxon>
        <taxon>Metazoa</taxon>
        <taxon>Spiralia</taxon>
        <taxon>Lophotrochozoa</taxon>
        <taxon>Platyhelminthes</taxon>
        <taxon>Trematoda</taxon>
        <taxon>Digenea</taxon>
        <taxon>Opisthorchiida</taxon>
        <taxon>Opisthorchiata</taxon>
        <taxon>Opisthorchiidae</taxon>
        <taxon>Opisthorchis</taxon>
    </lineage>
</organism>